<sequence length="179" mass="19549">MEVEYSDFANNGLSNLKATADDEHSLDANATSLPPLSELQTRSKLPLSMIASPIMENWDSAALAHSSRETNTTHSCSEDAESGYELDEDDMHFGTESVTSAESQSGPPLPVTRSVSPDPTLGFKSLSPPPWHFRARRQNAWRYANLNVAAETEAEDEQGDVFSDGQSLCQLFEQPALSD</sequence>
<accession>A0A165WWH3</accession>
<feature type="compositionally biased region" description="Acidic residues" evidence="1">
    <location>
        <begin position="78"/>
        <end position="90"/>
    </location>
</feature>
<keyword evidence="3" id="KW-1185">Reference proteome</keyword>
<evidence type="ECO:0000256" key="1">
    <source>
        <dbReference type="SAM" id="MobiDB-lite"/>
    </source>
</evidence>
<proteinExistence type="predicted"/>
<reference evidence="2 3" key="1">
    <citation type="journal article" date="2016" name="Mol. Biol. Evol.">
        <title>Comparative Genomics of Early-Diverging Mushroom-Forming Fungi Provides Insights into the Origins of Lignocellulose Decay Capabilities.</title>
        <authorList>
            <person name="Nagy L.G."/>
            <person name="Riley R."/>
            <person name="Tritt A."/>
            <person name="Adam C."/>
            <person name="Daum C."/>
            <person name="Floudas D."/>
            <person name="Sun H."/>
            <person name="Yadav J.S."/>
            <person name="Pangilinan J."/>
            <person name="Larsson K.H."/>
            <person name="Matsuura K."/>
            <person name="Barry K."/>
            <person name="Labutti K."/>
            <person name="Kuo R."/>
            <person name="Ohm R.A."/>
            <person name="Bhattacharya S.S."/>
            <person name="Shirouzu T."/>
            <person name="Yoshinaga Y."/>
            <person name="Martin F.M."/>
            <person name="Grigoriev I.V."/>
            <person name="Hibbett D.S."/>
        </authorList>
    </citation>
    <scope>NUCLEOTIDE SEQUENCE [LARGE SCALE GENOMIC DNA]</scope>
    <source>
        <strain evidence="2 3">CBS 109695</strain>
    </source>
</reference>
<gene>
    <name evidence="2" type="ORF">FIBSPDRAFT_1052644</name>
</gene>
<evidence type="ECO:0000313" key="2">
    <source>
        <dbReference type="EMBL" id="KZP07974.1"/>
    </source>
</evidence>
<evidence type="ECO:0000313" key="3">
    <source>
        <dbReference type="Proteomes" id="UP000076532"/>
    </source>
</evidence>
<dbReference type="EMBL" id="KV417734">
    <property type="protein sequence ID" value="KZP07974.1"/>
    <property type="molecule type" value="Genomic_DNA"/>
</dbReference>
<dbReference type="AlphaFoldDB" id="A0A165WWH3"/>
<name>A0A165WWH3_9AGAM</name>
<organism evidence="2 3">
    <name type="scientific">Athelia psychrophila</name>
    <dbReference type="NCBI Taxonomy" id="1759441"/>
    <lineage>
        <taxon>Eukaryota</taxon>
        <taxon>Fungi</taxon>
        <taxon>Dikarya</taxon>
        <taxon>Basidiomycota</taxon>
        <taxon>Agaricomycotina</taxon>
        <taxon>Agaricomycetes</taxon>
        <taxon>Agaricomycetidae</taxon>
        <taxon>Atheliales</taxon>
        <taxon>Atheliaceae</taxon>
        <taxon>Athelia</taxon>
    </lineage>
</organism>
<protein>
    <submittedName>
        <fullName evidence="2">Uncharacterized protein</fullName>
    </submittedName>
</protein>
<feature type="region of interest" description="Disordered" evidence="1">
    <location>
        <begin position="65"/>
        <end position="130"/>
    </location>
</feature>
<feature type="compositionally biased region" description="Polar residues" evidence="1">
    <location>
        <begin position="96"/>
        <end position="106"/>
    </location>
</feature>
<dbReference type="Proteomes" id="UP000076532">
    <property type="component" value="Unassembled WGS sequence"/>
</dbReference>